<protein>
    <recommendedName>
        <fullName evidence="7">Beta-barrel porin 2</fullName>
    </recommendedName>
</protein>
<dbReference type="Gene3D" id="2.40.170.20">
    <property type="entry name" value="TonB-dependent receptor, beta-barrel domain"/>
    <property type="match status" value="1"/>
</dbReference>
<keyword evidence="2" id="KW-0472">Membrane</keyword>
<feature type="signal peptide" evidence="4">
    <location>
        <begin position="1"/>
        <end position="30"/>
    </location>
</feature>
<accession>A0A4R6QIK3</accession>
<keyword evidence="6" id="KW-1185">Reference proteome</keyword>
<dbReference type="AlphaFoldDB" id="A0A4R6QIK3"/>
<comment type="subcellular location">
    <subcellularLocation>
        <location evidence="1">Cell outer membrane</location>
    </subcellularLocation>
</comment>
<dbReference type="EMBL" id="SNXS01000005">
    <property type="protein sequence ID" value="TDP63330.1"/>
    <property type="molecule type" value="Genomic_DNA"/>
</dbReference>
<evidence type="ECO:0000256" key="1">
    <source>
        <dbReference type="ARBA" id="ARBA00004442"/>
    </source>
</evidence>
<evidence type="ECO:0000256" key="3">
    <source>
        <dbReference type="ARBA" id="ARBA00023237"/>
    </source>
</evidence>
<keyword evidence="3" id="KW-0998">Cell outer membrane</keyword>
<proteinExistence type="predicted"/>
<feature type="chain" id="PRO_5020876677" description="Beta-barrel porin 2" evidence="4">
    <location>
        <begin position="31"/>
        <end position="411"/>
    </location>
</feature>
<comment type="caution">
    <text evidence="5">The sequence shown here is derived from an EMBL/GenBank/DDBJ whole genome shotgun (WGS) entry which is preliminary data.</text>
</comment>
<sequence length="411" mass="44688">MAKHSNAFHHALPPLAALIAFGLAGPAALAQSSPYYVGVSQAFTHESNIYRLSSNQPVNSDTVSTTSLLAGLDQTFGRQRLFADTSVQASRYRNNNTLNNTGYSLNGGLDWATIERLSGRISLGANRNMAQFNPGGDSPLLTKKNIQTNKQASATVRYGLVSKFTAEATLSHRRVAYSAVEYNRFQYRQNSGSLGLVYRPSGALSLGAALRYTEGRYPMARATATGFLEDTYKRHDLDLTSNWILSGASTINARLSLGKQEYASFNSRDFSGATGALTWIWQPGPRLRVKTGLSRDTGQDTSFLTFGSSNFVTSDYSRLTTALTSSATYELSAKIFIDASMRWSDRSLTNTGQAFGNDTNKGVSLGGRWLPTRNTQVGCQLSHDSRSSDNLALSVPFSANSTSCYAQIMLR</sequence>
<evidence type="ECO:0008006" key="7">
    <source>
        <dbReference type="Google" id="ProtNLM"/>
    </source>
</evidence>
<dbReference type="OrthoDB" id="9149087at2"/>
<name>A0A4R6QIK3_9BURK</name>
<evidence type="ECO:0000313" key="6">
    <source>
        <dbReference type="Proteomes" id="UP000295361"/>
    </source>
</evidence>
<dbReference type="GO" id="GO:0009279">
    <property type="term" value="C:cell outer membrane"/>
    <property type="evidence" value="ECO:0007669"/>
    <property type="project" value="UniProtKB-SubCell"/>
</dbReference>
<dbReference type="SUPFAM" id="SSF56935">
    <property type="entry name" value="Porins"/>
    <property type="match status" value="1"/>
</dbReference>
<evidence type="ECO:0000313" key="5">
    <source>
        <dbReference type="EMBL" id="TDP63330.1"/>
    </source>
</evidence>
<gene>
    <name evidence="5" type="ORF">DES47_105335</name>
</gene>
<keyword evidence="4" id="KW-0732">Signal</keyword>
<evidence type="ECO:0000256" key="4">
    <source>
        <dbReference type="SAM" id="SignalP"/>
    </source>
</evidence>
<dbReference type="InParanoid" id="A0A4R6QIK3"/>
<dbReference type="Proteomes" id="UP000295361">
    <property type="component" value="Unassembled WGS sequence"/>
</dbReference>
<dbReference type="InterPro" id="IPR036942">
    <property type="entry name" value="Beta-barrel_TonB_sf"/>
</dbReference>
<organism evidence="5 6">
    <name type="scientific">Roseateles toxinivorans</name>
    <dbReference type="NCBI Taxonomy" id="270368"/>
    <lineage>
        <taxon>Bacteria</taxon>
        <taxon>Pseudomonadati</taxon>
        <taxon>Pseudomonadota</taxon>
        <taxon>Betaproteobacteria</taxon>
        <taxon>Burkholderiales</taxon>
        <taxon>Sphaerotilaceae</taxon>
        <taxon>Roseateles</taxon>
    </lineage>
</organism>
<dbReference type="RefSeq" id="WP_133702501.1">
    <property type="nucleotide sequence ID" value="NZ_SNXS01000005.1"/>
</dbReference>
<reference evidence="5 6" key="1">
    <citation type="submission" date="2019-03" db="EMBL/GenBank/DDBJ databases">
        <title>Genomic Encyclopedia of Type Strains, Phase IV (KMG-IV): sequencing the most valuable type-strain genomes for metagenomic binning, comparative biology and taxonomic classification.</title>
        <authorList>
            <person name="Goeker M."/>
        </authorList>
    </citation>
    <scope>NUCLEOTIDE SEQUENCE [LARGE SCALE GENOMIC DNA]</scope>
    <source>
        <strain evidence="5 6">DSM 16998</strain>
    </source>
</reference>
<evidence type="ECO:0000256" key="2">
    <source>
        <dbReference type="ARBA" id="ARBA00023136"/>
    </source>
</evidence>